<dbReference type="InterPro" id="IPR001148">
    <property type="entry name" value="CA_dom"/>
</dbReference>
<evidence type="ECO:0000256" key="2">
    <source>
        <dbReference type="ARBA" id="ARBA00002904"/>
    </source>
</evidence>
<dbReference type="PANTHER" id="PTHR18952">
    <property type="entry name" value="CARBONIC ANHYDRASE"/>
    <property type="match status" value="1"/>
</dbReference>
<comment type="similarity">
    <text evidence="3 9">Belongs to the alpha-carbonic anhydrase family.</text>
</comment>
<proteinExistence type="inferred from homology"/>
<evidence type="ECO:0000256" key="5">
    <source>
        <dbReference type="ARBA" id="ARBA00022723"/>
    </source>
</evidence>
<evidence type="ECO:0000313" key="13">
    <source>
        <dbReference type="Proteomes" id="UP001221413"/>
    </source>
</evidence>
<evidence type="ECO:0000313" key="12">
    <source>
        <dbReference type="EMBL" id="KAJ6260804.1"/>
    </source>
</evidence>
<dbReference type="SUPFAM" id="SSF51069">
    <property type="entry name" value="Carbonic anhydrase"/>
    <property type="match status" value="1"/>
</dbReference>
<dbReference type="PROSITE" id="PS51144">
    <property type="entry name" value="ALPHA_CA_2"/>
    <property type="match status" value="1"/>
</dbReference>
<dbReference type="CDD" id="cd03124">
    <property type="entry name" value="alpha_CA_prokaryotic_like"/>
    <property type="match status" value="1"/>
</dbReference>
<dbReference type="GO" id="GO:0004089">
    <property type="term" value="F:carbonate dehydratase activity"/>
    <property type="evidence" value="ECO:0007669"/>
    <property type="project" value="UniProtKB-UniRule"/>
</dbReference>
<keyword evidence="13" id="KW-1185">Reference proteome</keyword>
<accession>A0AAD6IY12</accession>
<evidence type="ECO:0000256" key="9">
    <source>
        <dbReference type="RuleBase" id="RU367011"/>
    </source>
</evidence>
<sequence length="870" mass="93137">MISFLFCVFAILNTISTSAAIPPSHVRPIHKAASLGANPPALYGQAARRSQHQTAAPTQITSSAGVFQTLESDVTSNQIDTWHGERFQSSSNRPAENVGSDGGIETGPSQLESLPTQSLTTVEEFGSFQTHTLSALRPLDGPPSGDLVTHTGAVTSTSSGDFDPTMRALMAAVQVAYTPPAHVDQLPVVAMASPFDTNDLNTKTLGEITAPTITQTKEALTIFSTLDTGIPGFALDFPDRTPLLPHYARGNQGFGPPELTTMKTGVSNYTVREALAQPTDRQFPPIAPVITKAHLKSINGESAQNFYDISRARGESVNRNQVKKKSAPLQGRKFLTSMAPAAHDFQWTEPAAPPLIETWHPPSGMPAVVGIPASSSSAGSNVVPVDNIAPTSQDGSGMGATSSVTVIPETSFSDAGALAFGQITTITRPLWDGGQETVTLCRRIYTEAPMYSRAVPGGRLFDADEDVLRRQMIQPVSTILQTGAIPETAPSKAAPRGSPRLNTSTSIVCSESTWAVLLVFMVLFPVGFTILMTELLIRHVWFRRVPADIKVKLLADKRYRSYERMCGAGAISLTFPQPSSNPKLMSPLEIAVHVGNLHRREEHGGSGGGESGGESGEAGFSYLGLTGPVDWNQFSQACGDGKTQSPINVVSTMQTSSYGDVGNYADIGAAGFNFTNTGHTVEVFYKGQPAVLGGVEYELQRFHFHTPSEHRLDNEWFPMEVHFVHQGKSDPSKLAVVGIFIDTAETSDPMMAKLAALLANIGKVGDTVVATEVPLGGVRTAITGAKKFTYPGSLTTPPCTEGVTWYVSNTILDVSIADYKAFKKVLGFNSRTLQADTGKQNIVEFAAQFLPSVTNRVQAKKLRRATKWTA</sequence>
<protein>
    <recommendedName>
        <fullName evidence="4 9">Carbonic anhydrase</fullName>
        <ecNumber evidence="4 9">4.2.1.1</ecNumber>
    </recommendedName>
</protein>
<dbReference type="Gene3D" id="3.10.200.10">
    <property type="entry name" value="Alpha carbonic anhydrase"/>
    <property type="match status" value="1"/>
</dbReference>
<comment type="caution">
    <text evidence="12">The sequence shown here is derived from an EMBL/GenBank/DDBJ whole genome shotgun (WGS) entry which is preliminary data.</text>
</comment>
<gene>
    <name evidence="12" type="ORF">Dda_5034</name>
</gene>
<feature type="domain" description="Alpha-carbonic anhydrase" evidence="11">
    <location>
        <begin position="618"/>
        <end position="862"/>
    </location>
</feature>
<organism evidence="12 13">
    <name type="scientific">Drechslerella dactyloides</name>
    <name type="common">Nematode-trapping fungus</name>
    <name type="synonym">Arthrobotrys dactyloides</name>
    <dbReference type="NCBI Taxonomy" id="74499"/>
    <lineage>
        <taxon>Eukaryota</taxon>
        <taxon>Fungi</taxon>
        <taxon>Dikarya</taxon>
        <taxon>Ascomycota</taxon>
        <taxon>Pezizomycotina</taxon>
        <taxon>Orbiliomycetes</taxon>
        <taxon>Orbiliales</taxon>
        <taxon>Orbiliaceae</taxon>
        <taxon>Drechslerella</taxon>
    </lineage>
</organism>
<evidence type="ECO:0000256" key="4">
    <source>
        <dbReference type="ARBA" id="ARBA00012925"/>
    </source>
</evidence>
<keyword evidence="7 9" id="KW-0456">Lyase</keyword>
<dbReference type="GO" id="GO:0008270">
    <property type="term" value="F:zinc ion binding"/>
    <property type="evidence" value="ECO:0007669"/>
    <property type="project" value="UniProtKB-UniRule"/>
</dbReference>
<dbReference type="InterPro" id="IPR041891">
    <property type="entry name" value="Alpha_CA_prokaryot-like"/>
</dbReference>
<feature type="signal peptide" evidence="9">
    <location>
        <begin position="1"/>
        <end position="20"/>
    </location>
</feature>
<comment type="catalytic activity">
    <reaction evidence="8 9">
        <text>hydrogencarbonate + H(+) = CO2 + H2O</text>
        <dbReference type="Rhea" id="RHEA:10748"/>
        <dbReference type="ChEBI" id="CHEBI:15377"/>
        <dbReference type="ChEBI" id="CHEBI:15378"/>
        <dbReference type="ChEBI" id="CHEBI:16526"/>
        <dbReference type="ChEBI" id="CHEBI:17544"/>
        <dbReference type="EC" id="4.2.1.1"/>
    </reaction>
</comment>
<evidence type="ECO:0000256" key="1">
    <source>
        <dbReference type="ARBA" id="ARBA00001947"/>
    </source>
</evidence>
<name>A0AAD6IY12_DREDA</name>
<dbReference type="PANTHER" id="PTHR18952:SF265">
    <property type="entry name" value="CARBONIC ANHYDRASE"/>
    <property type="match status" value="1"/>
</dbReference>
<dbReference type="InterPro" id="IPR036398">
    <property type="entry name" value="CA_dom_sf"/>
</dbReference>
<dbReference type="PROSITE" id="PS00162">
    <property type="entry name" value="ALPHA_CA_1"/>
    <property type="match status" value="1"/>
</dbReference>
<dbReference type="SMART" id="SM01057">
    <property type="entry name" value="Carb_anhydrase"/>
    <property type="match status" value="1"/>
</dbReference>
<reference evidence="12" key="1">
    <citation type="submission" date="2023-01" db="EMBL/GenBank/DDBJ databases">
        <title>The chitinases involved in constricting ring structure development in the nematode-trapping fungus Drechslerella dactyloides.</title>
        <authorList>
            <person name="Wang R."/>
            <person name="Zhang L."/>
            <person name="Tang P."/>
            <person name="Li S."/>
            <person name="Liang L."/>
        </authorList>
    </citation>
    <scope>NUCLEOTIDE SEQUENCE</scope>
    <source>
        <strain evidence="12">YMF1.00031</strain>
    </source>
</reference>
<evidence type="ECO:0000259" key="11">
    <source>
        <dbReference type="PROSITE" id="PS51144"/>
    </source>
</evidence>
<dbReference type="Pfam" id="PF00194">
    <property type="entry name" value="Carb_anhydrase"/>
    <property type="match status" value="1"/>
</dbReference>
<dbReference type="EC" id="4.2.1.1" evidence="4 9"/>
<dbReference type="EMBL" id="JAQGDS010000005">
    <property type="protein sequence ID" value="KAJ6260804.1"/>
    <property type="molecule type" value="Genomic_DNA"/>
</dbReference>
<dbReference type="InterPro" id="IPR023561">
    <property type="entry name" value="Carbonic_anhydrase_a-class"/>
</dbReference>
<comment type="cofactor">
    <cofactor evidence="1 9">
        <name>Zn(2+)</name>
        <dbReference type="ChEBI" id="CHEBI:29105"/>
    </cofactor>
</comment>
<dbReference type="InterPro" id="IPR018338">
    <property type="entry name" value="Carbonic_anhydrase_a-class_CS"/>
</dbReference>
<keyword evidence="5 9" id="KW-0479">Metal-binding</keyword>
<dbReference type="Proteomes" id="UP001221413">
    <property type="component" value="Unassembled WGS sequence"/>
</dbReference>
<feature type="chain" id="PRO_5041780586" description="Carbonic anhydrase" evidence="9">
    <location>
        <begin position="21"/>
        <end position="870"/>
    </location>
</feature>
<evidence type="ECO:0000256" key="10">
    <source>
        <dbReference type="SAM" id="MobiDB-lite"/>
    </source>
</evidence>
<keyword evidence="9" id="KW-0732">Signal</keyword>
<dbReference type="AlphaFoldDB" id="A0AAD6IY12"/>
<evidence type="ECO:0000256" key="7">
    <source>
        <dbReference type="ARBA" id="ARBA00023239"/>
    </source>
</evidence>
<evidence type="ECO:0000256" key="8">
    <source>
        <dbReference type="ARBA" id="ARBA00048348"/>
    </source>
</evidence>
<evidence type="ECO:0000256" key="3">
    <source>
        <dbReference type="ARBA" id="ARBA00010718"/>
    </source>
</evidence>
<comment type="function">
    <text evidence="2 9">Reversible hydration of carbon dioxide.</text>
</comment>
<feature type="region of interest" description="Disordered" evidence="10">
    <location>
        <begin position="83"/>
        <end position="109"/>
    </location>
</feature>
<evidence type="ECO:0000256" key="6">
    <source>
        <dbReference type="ARBA" id="ARBA00022833"/>
    </source>
</evidence>
<keyword evidence="6 9" id="KW-0862">Zinc</keyword>